<organism evidence="3 4">
    <name type="scientific">Lentzea albidocapillata subsp. violacea</name>
    <dbReference type="NCBI Taxonomy" id="128104"/>
    <lineage>
        <taxon>Bacteria</taxon>
        <taxon>Bacillati</taxon>
        <taxon>Actinomycetota</taxon>
        <taxon>Actinomycetes</taxon>
        <taxon>Pseudonocardiales</taxon>
        <taxon>Pseudonocardiaceae</taxon>
        <taxon>Lentzea</taxon>
    </lineage>
</organism>
<dbReference type="Pfam" id="PF24883">
    <property type="entry name" value="NPHP3_N"/>
    <property type="match status" value="1"/>
</dbReference>
<dbReference type="AlphaFoldDB" id="A0A1G8QWS7"/>
<evidence type="ECO:0000256" key="1">
    <source>
        <dbReference type="ARBA" id="ARBA00022737"/>
    </source>
</evidence>
<dbReference type="InterPro" id="IPR056884">
    <property type="entry name" value="NPHP3-like_N"/>
</dbReference>
<evidence type="ECO:0000259" key="2">
    <source>
        <dbReference type="Pfam" id="PF24883"/>
    </source>
</evidence>
<proteinExistence type="predicted"/>
<dbReference type="RefSeq" id="WP_090003959.1">
    <property type="nucleotide sequence ID" value="NZ_FNET01000001.1"/>
</dbReference>
<keyword evidence="1" id="KW-0677">Repeat</keyword>
<dbReference type="InterPro" id="IPR011990">
    <property type="entry name" value="TPR-like_helical_dom_sf"/>
</dbReference>
<protein>
    <recommendedName>
        <fullName evidence="2">Nephrocystin 3-like N-terminal domain-containing protein</fullName>
    </recommendedName>
</protein>
<gene>
    <name evidence="3" type="ORF">SAMN04488074_101485</name>
</gene>
<sequence length="1120" mass="120468">MAEEPGVAVRATSKFRIDVPVTRSAYLHQVDQIAPADLIGREHELAELAEFCTAPATSGRYLWWRAEAWSGKTALLSSFVLDPPAGVRVVSFFITGRLPGQNDQTAFLDNVLEQLVTLMGAEIPDLLTETTKHAHVLRLLDAATADCRSRDESFVLVVDGLDEDNGAGGHSIASLLPVRLPAGMRVVVAGRPNPPADAPDDHPLRSGAAEIRALVPSPAAVAMRREAERELKALLHSNDLEKDLLGLICAAGGGLTAADLAELTETSPYETERRLRSVAGRSFARRDNAYLLAHEELRVTATEMLGPRLTGYRDRLHAWADGYQDDGWPETTPDYLLHQYPPMLRSLPDPARLVELATDRARQARLLRRTGGDAAAHAEILATQQVMTDHDSANLLAITRLAATRGDLDAHNGSLPVELPAVWELLGQRRRAEALAHGFVDPLTRSEALSLLTAAIADSGDLDRAHHTADSITVPRWRALTFTDLALTVVGTGDDQRAGDILREAEKSVSKIQDDDSRARALIGVAGVCDRLGHHDRAQTLLDEAEPETLGEFTLLTSELTRCSEMIGDSRRADRLVAAASEPLERAMLLAEMSSCALARGNSGRATKLLDDAEALAAQLTHFDDQLTATAAITRSAAGFPDRSSMLPDLDFEVPEDVEDAGERDSFLLALVDCTVARGDLKSSERAARLISPSVDAASALVEVAQLALTQGERERADAVIATLTSSHKYESLLGDLALHAAKLGETADAEVLAELAETISRQGSAPYREKVATDAVSALCSLGWYDDAEDFAATTSVTVHVELLTVMLASVDPVSEQERFCRIADAAVSLWRETTKADSDKLSQKLACALAAAGDADRTRAVVSSISDSVTQATATASAALAAAPVHVKLAVELALRAFRQISRLDFMDQLWPMSDASSALMIADDSPRTRRMISNMLRGGWHFLDRSTYEIAKASALAGHYERAMKLAEDMGESDRESVLGHSAAAMAAAGLITDAQRIADTLEGQSGRDKAMFAITIAVAKTREWSLARSHVGSLHDGNTQAHLLGELAIVAAETGETAMAKRFVAEAVTTARWSVPLRALGRVDPDALRAMVACIRAGWSQPDHSRTLIRTSPDSR</sequence>
<name>A0A1G8QWS7_9PSEU</name>
<reference evidence="4" key="1">
    <citation type="submission" date="2016-10" db="EMBL/GenBank/DDBJ databases">
        <authorList>
            <person name="Varghese N."/>
            <person name="Submissions S."/>
        </authorList>
    </citation>
    <scope>NUCLEOTIDE SEQUENCE [LARGE SCALE GENOMIC DNA]</scope>
    <source>
        <strain evidence="4">DSM 44796</strain>
    </source>
</reference>
<evidence type="ECO:0000313" key="3">
    <source>
        <dbReference type="EMBL" id="SDJ09199.1"/>
    </source>
</evidence>
<dbReference type="EMBL" id="FNET01000001">
    <property type="protein sequence ID" value="SDJ09199.1"/>
    <property type="molecule type" value="Genomic_DNA"/>
</dbReference>
<feature type="domain" description="Nephrocystin 3-like N-terminal" evidence="2">
    <location>
        <begin position="57"/>
        <end position="165"/>
    </location>
</feature>
<evidence type="ECO:0000313" key="4">
    <source>
        <dbReference type="Proteomes" id="UP000199682"/>
    </source>
</evidence>
<dbReference type="Gene3D" id="1.25.40.10">
    <property type="entry name" value="Tetratricopeptide repeat domain"/>
    <property type="match status" value="2"/>
</dbReference>
<accession>A0A1G8QWS7</accession>
<dbReference type="Proteomes" id="UP000199682">
    <property type="component" value="Unassembled WGS sequence"/>
</dbReference>